<accession>A0A1H6KGQ9</accession>
<sequence length="140" mass="15808">MIRKSESKDVDTILNIWLSASVKSHNFIEPDFWQSQVDNMRDVYLPASDVYVYEQNGKVTGFYALYDNTLAAIFVEPALQGQGIGGELLSHAKSQRDELKLTVYKANVQSCYFYQKHGFAVLGEQVDPHTGHTELLMSTV</sequence>
<dbReference type="CDD" id="cd04301">
    <property type="entry name" value="NAT_SF"/>
    <property type="match status" value="1"/>
</dbReference>
<evidence type="ECO:0000256" key="2">
    <source>
        <dbReference type="ARBA" id="ARBA00023315"/>
    </source>
</evidence>
<dbReference type="AlphaFoldDB" id="A0A1H6KGQ9"/>
<dbReference type="NCBIfam" id="NF007853">
    <property type="entry name" value="PRK10562.1"/>
    <property type="match status" value="1"/>
</dbReference>
<name>A0A1H6KGQ9_9GAMM</name>
<dbReference type="OrthoDB" id="9789605at2"/>
<protein>
    <submittedName>
        <fullName evidence="4">Putative acetyltransferase</fullName>
    </submittedName>
</protein>
<dbReference type="STRING" id="173990.SAMN05660691_01203"/>
<keyword evidence="2" id="KW-0012">Acyltransferase</keyword>
<evidence type="ECO:0000313" key="5">
    <source>
        <dbReference type="Proteomes" id="UP000199371"/>
    </source>
</evidence>
<organism evidence="4 5">
    <name type="scientific">Rheinheimera pacifica</name>
    <dbReference type="NCBI Taxonomy" id="173990"/>
    <lineage>
        <taxon>Bacteria</taxon>
        <taxon>Pseudomonadati</taxon>
        <taxon>Pseudomonadota</taxon>
        <taxon>Gammaproteobacteria</taxon>
        <taxon>Chromatiales</taxon>
        <taxon>Chromatiaceae</taxon>
        <taxon>Rheinheimera</taxon>
    </lineage>
</organism>
<dbReference type="RefSeq" id="WP_092791298.1">
    <property type="nucleotide sequence ID" value="NZ_FNXF01000003.1"/>
</dbReference>
<evidence type="ECO:0000259" key="3">
    <source>
        <dbReference type="PROSITE" id="PS51186"/>
    </source>
</evidence>
<feature type="domain" description="N-acetyltransferase" evidence="3">
    <location>
        <begin position="1"/>
        <end position="140"/>
    </location>
</feature>
<keyword evidence="5" id="KW-1185">Reference proteome</keyword>
<evidence type="ECO:0000256" key="1">
    <source>
        <dbReference type="ARBA" id="ARBA00022679"/>
    </source>
</evidence>
<evidence type="ECO:0000313" key="4">
    <source>
        <dbReference type="EMBL" id="SEH74541.1"/>
    </source>
</evidence>
<dbReference type="Gene3D" id="3.40.630.30">
    <property type="match status" value="1"/>
</dbReference>
<dbReference type="Pfam" id="PF13508">
    <property type="entry name" value="Acetyltransf_7"/>
    <property type="match status" value="1"/>
</dbReference>
<dbReference type="SUPFAM" id="SSF55729">
    <property type="entry name" value="Acyl-CoA N-acyltransferases (Nat)"/>
    <property type="match status" value="1"/>
</dbReference>
<dbReference type="PANTHER" id="PTHR43800:SF1">
    <property type="entry name" value="PEPTIDYL-LYSINE N-ACETYLTRANSFERASE YJAB"/>
    <property type="match status" value="1"/>
</dbReference>
<dbReference type="InterPro" id="IPR000182">
    <property type="entry name" value="GNAT_dom"/>
</dbReference>
<reference evidence="5" key="1">
    <citation type="submission" date="2016-10" db="EMBL/GenBank/DDBJ databases">
        <authorList>
            <person name="Varghese N."/>
            <person name="Submissions S."/>
        </authorList>
    </citation>
    <scope>NUCLEOTIDE SEQUENCE [LARGE SCALE GENOMIC DNA]</scope>
    <source>
        <strain evidence="5">DSM 17616</strain>
    </source>
</reference>
<gene>
    <name evidence="4" type="ORF">SAMN05660691_01203</name>
</gene>
<proteinExistence type="predicted"/>
<dbReference type="GO" id="GO:0016747">
    <property type="term" value="F:acyltransferase activity, transferring groups other than amino-acyl groups"/>
    <property type="evidence" value="ECO:0007669"/>
    <property type="project" value="InterPro"/>
</dbReference>
<dbReference type="PANTHER" id="PTHR43800">
    <property type="entry name" value="PEPTIDYL-LYSINE N-ACETYLTRANSFERASE YJAB"/>
    <property type="match status" value="1"/>
</dbReference>
<dbReference type="EMBL" id="FNXF01000003">
    <property type="protein sequence ID" value="SEH74541.1"/>
    <property type="molecule type" value="Genomic_DNA"/>
</dbReference>
<dbReference type="Proteomes" id="UP000199371">
    <property type="component" value="Unassembled WGS sequence"/>
</dbReference>
<keyword evidence="1 4" id="KW-0808">Transferase</keyword>
<dbReference type="PROSITE" id="PS51186">
    <property type="entry name" value="GNAT"/>
    <property type="match status" value="1"/>
</dbReference>
<dbReference type="InterPro" id="IPR016181">
    <property type="entry name" value="Acyl_CoA_acyltransferase"/>
</dbReference>